<dbReference type="GO" id="GO:0070390">
    <property type="term" value="C:transcription export complex 2"/>
    <property type="evidence" value="ECO:0007669"/>
    <property type="project" value="TreeGrafter"/>
</dbReference>
<keyword evidence="3" id="KW-1185">Reference proteome</keyword>
<evidence type="ECO:0000313" key="2">
    <source>
        <dbReference type="EMBL" id="KAF2171077.1"/>
    </source>
</evidence>
<dbReference type="Proteomes" id="UP000799537">
    <property type="component" value="Unassembled WGS sequence"/>
</dbReference>
<dbReference type="OrthoDB" id="264795at2759"/>
<dbReference type="GeneID" id="54569164"/>
<dbReference type="EMBL" id="ML993584">
    <property type="protein sequence ID" value="KAF2171077.1"/>
    <property type="molecule type" value="Genomic_DNA"/>
</dbReference>
<protein>
    <recommendedName>
        <fullName evidence="1">SAC3/GANP/THP3 conserved domain-containing protein</fullName>
    </recommendedName>
</protein>
<dbReference type="Pfam" id="PF03399">
    <property type="entry name" value="SAC3_GANP"/>
    <property type="match status" value="1"/>
</dbReference>
<dbReference type="RefSeq" id="XP_033671966.1">
    <property type="nucleotide sequence ID" value="XM_033815892.1"/>
</dbReference>
<dbReference type="PANTHER" id="PTHR12436">
    <property type="entry name" value="80 KDA MCM3-ASSOCIATED PROTEIN"/>
    <property type="match status" value="1"/>
</dbReference>
<evidence type="ECO:0000259" key="1">
    <source>
        <dbReference type="Pfam" id="PF03399"/>
    </source>
</evidence>
<feature type="domain" description="SAC3/GANP/THP3 conserved" evidence="1">
    <location>
        <begin position="40"/>
        <end position="360"/>
    </location>
</feature>
<dbReference type="InterPro" id="IPR005062">
    <property type="entry name" value="SAC3/GANP/THP3_conserved"/>
</dbReference>
<gene>
    <name evidence="2" type="ORF">M409DRAFT_64043</name>
</gene>
<reference evidence="2" key="1">
    <citation type="journal article" date="2020" name="Stud. Mycol.">
        <title>101 Dothideomycetes genomes: a test case for predicting lifestyles and emergence of pathogens.</title>
        <authorList>
            <person name="Haridas S."/>
            <person name="Albert R."/>
            <person name="Binder M."/>
            <person name="Bloem J."/>
            <person name="Labutti K."/>
            <person name="Salamov A."/>
            <person name="Andreopoulos B."/>
            <person name="Baker S."/>
            <person name="Barry K."/>
            <person name="Bills G."/>
            <person name="Bluhm B."/>
            <person name="Cannon C."/>
            <person name="Castanera R."/>
            <person name="Culley D."/>
            <person name="Daum C."/>
            <person name="Ezra D."/>
            <person name="Gonzalez J."/>
            <person name="Henrissat B."/>
            <person name="Kuo A."/>
            <person name="Liang C."/>
            <person name="Lipzen A."/>
            <person name="Lutzoni F."/>
            <person name="Magnuson J."/>
            <person name="Mondo S."/>
            <person name="Nolan M."/>
            <person name="Ohm R."/>
            <person name="Pangilinan J."/>
            <person name="Park H.-J."/>
            <person name="Ramirez L."/>
            <person name="Alfaro M."/>
            <person name="Sun H."/>
            <person name="Tritt A."/>
            <person name="Yoshinaga Y."/>
            <person name="Zwiers L.-H."/>
            <person name="Turgeon B."/>
            <person name="Goodwin S."/>
            <person name="Spatafora J."/>
            <person name="Crous P."/>
            <person name="Grigoriev I."/>
        </authorList>
    </citation>
    <scope>NUCLEOTIDE SEQUENCE</scope>
    <source>
        <strain evidence="2">ATCC 36951</strain>
    </source>
</reference>
<proteinExistence type="predicted"/>
<sequence>MSSHRDQERKDAIVHGLMSDPDKQIGLSEAITIVGTCQDMCPENERVLRTVRNEVWAEEKDTNQAAAGSSTAEPDEARMVKAFRRSAAGDEVQLPSDLRPPAVLKRTCDYLFNEVIGNAPALEKVHHFVWDRTRAIRNDFSIQQLTKLDDVRIAIDCYERIARFHMSSLHELAGPTKPYAKYDPQQEREQLDRTLLSLMQYYDDTRGRLDLQHEAEFRAYCVILQLRDPTPDLEDRVQSWPSSIAMHYRVRTAVDVYAAACSTIWPEGPIDKTQHVIARQDWDKFWKLVESRKVSFLLACVAETHFMMIREMALSAIVRSARVTKKKDGVSEPNTEWTVDDLDRLFFFDTDEDLENFCARQIGSCEQQETWQNVACNH</sequence>
<name>A0A6A6CV73_ZASCE</name>
<dbReference type="GO" id="GO:0006406">
    <property type="term" value="P:mRNA export from nucleus"/>
    <property type="evidence" value="ECO:0007669"/>
    <property type="project" value="TreeGrafter"/>
</dbReference>
<accession>A0A6A6CV73</accession>
<dbReference type="AlphaFoldDB" id="A0A6A6CV73"/>
<dbReference type="Gene3D" id="1.25.40.990">
    <property type="match status" value="1"/>
</dbReference>
<dbReference type="GO" id="GO:0005737">
    <property type="term" value="C:cytoplasm"/>
    <property type="evidence" value="ECO:0007669"/>
    <property type="project" value="TreeGrafter"/>
</dbReference>
<organism evidence="2 3">
    <name type="scientific">Zasmidium cellare ATCC 36951</name>
    <dbReference type="NCBI Taxonomy" id="1080233"/>
    <lineage>
        <taxon>Eukaryota</taxon>
        <taxon>Fungi</taxon>
        <taxon>Dikarya</taxon>
        <taxon>Ascomycota</taxon>
        <taxon>Pezizomycotina</taxon>
        <taxon>Dothideomycetes</taxon>
        <taxon>Dothideomycetidae</taxon>
        <taxon>Mycosphaerellales</taxon>
        <taxon>Mycosphaerellaceae</taxon>
        <taxon>Zasmidium</taxon>
    </lineage>
</organism>
<evidence type="ECO:0000313" key="3">
    <source>
        <dbReference type="Proteomes" id="UP000799537"/>
    </source>
</evidence>
<dbReference type="InterPro" id="IPR045107">
    <property type="entry name" value="SAC3/GANP/THP3"/>
</dbReference>
<dbReference type="PANTHER" id="PTHR12436:SF3">
    <property type="entry name" value="GERMINAL-CENTER ASSOCIATED NUCLEAR PROTEIN"/>
    <property type="match status" value="1"/>
</dbReference>